<reference evidence="2" key="1">
    <citation type="submission" date="2020-02" db="EMBL/GenBank/DDBJ databases">
        <authorList>
            <person name="Meier V. D."/>
        </authorList>
    </citation>
    <scope>NUCLEOTIDE SEQUENCE</scope>
    <source>
        <strain evidence="2">AVDCRST_MAG87</strain>
    </source>
</reference>
<evidence type="ECO:0000256" key="1">
    <source>
        <dbReference type="SAM" id="MobiDB-lite"/>
    </source>
</evidence>
<feature type="compositionally biased region" description="Basic and acidic residues" evidence="1">
    <location>
        <begin position="1"/>
        <end position="17"/>
    </location>
</feature>
<sequence>GRGFLRRVERARSRDRQSAALAGAERPVAIDPDRARHRLRPEATL</sequence>
<dbReference type="AlphaFoldDB" id="A0A6J4VHL5"/>
<feature type="region of interest" description="Disordered" evidence="1">
    <location>
        <begin position="1"/>
        <end position="45"/>
    </location>
</feature>
<evidence type="ECO:0000313" key="2">
    <source>
        <dbReference type="EMBL" id="CAA9578539.1"/>
    </source>
</evidence>
<protein>
    <submittedName>
        <fullName evidence="2">Uncharacterized protein</fullName>
    </submittedName>
</protein>
<accession>A0A6J4VHL5</accession>
<feature type="non-terminal residue" evidence="2">
    <location>
        <position position="1"/>
    </location>
</feature>
<organism evidence="2">
    <name type="scientific">uncultured Thermomicrobiales bacterium</name>
    <dbReference type="NCBI Taxonomy" id="1645740"/>
    <lineage>
        <taxon>Bacteria</taxon>
        <taxon>Pseudomonadati</taxon>
        <taxon>Thermomicrobiota</taxon>
        <taxon>Thermomicrobia</taxon>
        <taxon>Thermomicrobiales</taxon>
        <taxon>environmental samples</taxon>
    </lineage>
</organism>
<name>A0A6J4VHL5_9BACT</name>
<dbReference type="EMBL" id="CADCWJ010000684">
    <property type="protein sequence ID" value="CAA9578539.1"/>
    <property type="molecule type" value="Genomic_DNA"/>
</dbReference>
<gene>
    <name evidence="2" type="ORF">AVDCRST_MAG87-3098</name>
</gene>
<proteinExistence type="predicted"/>
<feature type="non-terminal residue" evidence="2">
    <location>
        <position position="45"/>
    </location>
</feature>